<dbReference type="GO" id="GO:0045259">
    <property type="term" value="C:proton-transporting ATP synthase complex"/>
    <property type="evidence" value="ECO:0007669"/>
    <property type="project" value="UniProtKB-KW"/>
</dbReference>
<evidence type="ECO:0000256" key="5">
    <source>
        <dbReference type="ARBA" id="ARBA00022547"/>
    </source>
</evidence>
<evidence type="ECO:0000256" key="6">
    <source>
        <dbReference type="ARBA" id="ARBA00022692"/>
    </source>
</evidence>
<accession>A0A0N9DSL5</accession>
<evidence type="ECO:0000256" key="8">
    <source>
        <dbReference type="ARBA" id="ARBA00022989"/>
    </source>
</evidence>
<evidence type="ECO:0000256" key="7">
    <source>
        <dbReference type="ARBA" id="ARBA00022781"/>
    </source>
</evidence>
<dbReference type="Pfam" id="PF00895">
    <property type="entry name" value="ATP-synt_8"/>
    <property type="match status" value="1"/>
</dbReference>
<dbReference type="AlphaFoldDB" id="A0A0N9DSL5"/>
<evidence type="ECO:0000256" key="13">
    <source>
        <dbReference type="SAM" id="Phobius"/>
    </source>
</evidence>
<organism evidence="14">
    <name type="scientific">Phlebotomus chinensis</name>
    <dbReference type="NCBI Taxonomy" id="641374"/>
    <lineage>
        <taxon>Eukaryota</taxon>
        <taxon>Metazoa</taxon>
        <taxon>Ecdysozoa</taxon>
        <taxon>Arthropoda</taxon>
        <taxon>Hexapoda</taxon>
        <taxon>Insecta</taxon>
        <taxon>Pterygota</taxon>
        <taxon>Neoptera</taxon>
        <taxon>Endopterygota</taxon>
        <taxon>Diptera</taxon>
        <taxon>Nematocera</taxon>
        <taxon>Psychodoidea</taxon>
        <taxon>Psychodidae</taxon>
        <taxon>Phlebotomus</taxon>
        <taxon>Adlerius</taxon>
    </lineage>
</organism>
<dbReference type="EMBL" id="KR349297">
    <property type="protein sequence ID" value="ALF07238.1"/>
    <property type="molecule type" value="Genomic_DNA"/>
</dbReference>
<proteinExistence type="inferred from homology"/>
<dbReference type="GO" id="GO:0015078">
    <property type="term" value="F:proton transmembrane transporter activity"/>
    <property type="evidence" value="ECO:0007669"/>
    <property type="project" value="InterPro"/>
</dbReference>
<dbReference type="GO" id="GO:0015986">
    <property type="term" value="P:proton motive force-driven ATP synthesis"/>
    <property type="evidence" value="ECO:0007669"/>
    <property type="project" value="InterPro"/>
</dbReference>
<comment type="subunit">
    <text evidence="3">F-type ATPases have 2 components, CF(1) - the catalytic core - and CF(0) - the membrane proton channel.</text>
</comment>
<dbReference type="CTD" id="4509"/>
<comment type="similarity">
    <text evidence="2 12">Belongs to the ATPase protein 8 family.</text>
</comment>
<evidence type="ECO:0000256" key="9">
    <source>
        <dbReference type="ARBA" id="ARBA00023065"/>
    </source>
</evidence>
<dbReference type="RefSeq" id="YP_009170622.1">
    <property type="nucleotide sequence ID" value="NC_028041.1"/>
</dbReference>
<reference evidence="14" key="1">
    <citation type="journal article" date="2015" name="Parasit. Vectors">
        <title>Mitochondrial genomes of two phlebotomine sand flies, Phlebotomus chinensis and Phlebotomus papatasi (Diptera: Nematocera), the first representatives from the family Psychodidae.</title>
        <authorList>
            <person name="Ye F."/>
            <person name="Liu T."/>
            <person name="King S.D."/>
            <person name="You P."/>
        </authorList>
    </citation>
    <scope>NUCLEOTIDE SEQUENCE</scope>
</reference>
<keyword evidence="6 12" id="KW-0812">Transmembrane</keyword>
<dbReference type="SMR" id="A0A0N9DSL5"/>
<evidence type="ECO:0000256" key="2">
    <source>
        <dbReference type="ARBA" id="ARBA00008892"/>
    </source>
</evidence>
<keyword evidence="11 13" id="KW-0472">Membrane</keyword>
<protein>
    <recommendedName>
        <fullName evidence="12">ATP synthase complex subunit 8</fullName>
    </recommendedName>
</protein>
<evidence type="ECO:0000313" key="14">
    <source>
        <dbReference type="EMBL" id="ALF07238.1"/>
    </source>
</evidence>
<sequence>MPQMAPLMWLSLFLFFLVIYLFFNIMNYFSFMSSSPSSKNLLNLNKSSLNWKW</sequence>
<dbReference type="GO" id="GO:0031966">
    <property type="term" value="C:mitochondrial membrane"/>
    <property type="evidence" value="ECO:0007669"/>
    <property type="project" value="UniProtKB-SubCell"/>
</dbReference>
<evidence type="ECO:0000256" key="11">
    <source>
        <dbReference type="ARBA" id="ARBA00023136"/>
    </source>
</evidence>
<geneLocation type="mitochondrion" evidence="14"/>
<evidence type="ECO:0000256" key="1">
    <source>
        <dbReference type="ARBA" id="ARBA00004304"/>
    </source>
</evidence>
<gene>
    <name evidence="14" type="primary">ATP8</name>
</gene>
<feature type="transmembrane region" description="Helical" evidence="13">
    <location>
        <begin position="6"/>
        <end position="29"/>
    </location>
</feature>
<dbReference type="GeneID" id="26044613"/>
<evidence type="ECO:0000256" key="10">
    <source>
        <dbReference type="ARBA" id="ARBA00023128"/>
    </source>
</evidence>
<comment type="subcellular location">
    <subcellularLocation>
        <location evidence="1 12">Mitochondrion membrane</location>
        <topology evidence="1 12">Single-pass membrane protein</topology>
    </subcellularLocation>
</comment>
<keyword evidence="4 12" id="KW-0813">Transport</keyword>
<keyword evidence="10 12" id="KW-0496">Mitochondrion</keyword>
<keyword evidence="7 12" id="KW-0375">Hydrogen ion transport</keyword>
<name>A0A0N9DSL5_9DIPT</name>
<dbReference type="InterPro" id="IPR001421">
    <property type="entry name" value="ATP8_metazoa"/>
</dbReference>
<evidence type="ECO:0000256" key="12">
    <source>
        <dbReference type="RuleBase" id="RU003661"/>
    </source>
</evidence>
<evidence type="ECO:0000256" key="3">
    <source>
        <dbReference type="ARBA" id="ARBA00011291"/>
    </source>
</evidence>
<keyword evidence="5 12" id="KW-0138">CF(0)</keyword>
<keyword evidence="9 12" id="KW-0406">Ion transport</keyword>
<evidence type="ECO:0000256" key="4">
    <source>
        <dbReference type="ARBA" id="ARBA00022448"/>
    </source>
</evidence>
<keyword evidence="8 13" id="KW-1133">Transmembrane helix</keyword>